<dbReference type="AlphaFoldDB" id="A0A5C1HWW9"/>
<protein>
    <submittedName>
        <fullName evidence="3">Uncharacterized protein</fullName>
    </submittedName>
</protein>
<evidence type="ECO:0000313" key="3">
    <source>
        <dbReference type="EMBL" id="QEM10013.1"/>
    </source>
</evidence>
<keyword evidence="2" id="KW-0472">Membrane</keyword>
<sequence>MFASRTGLRGRLLARAIQRMLDDGRSARPGRLGRAWKWLSGDQAYKSARGAAKADPKVSDAFFAHPLIKYLRADTFLVQRKRPSYIDPETFTKVLVDLLRGPDAKPGISDRKLIEHSLQHREIAWKINGDKLIGGKHLKDHHKGWTYPKLEEDTAIYLESVWADAQGDVSKFRGFISDWFNEMMDRTTGWYKKYTQIYLLIIGLLIAGLFNVDTIRIAKALEANPEMRSQLISQVSAFTKAHPDLVNQLKTDQTALKAPPPNVKDTAARKAYLAEQAELQKKINANPAKAVQDKEVQIISKYLPEATHTLGIGYEGGFGKNVNCLTPFGWLLTAIAISLGAPFWFDLLNKLMQLRSAVAPNEDSKNSGKKGPAPKNLKTVG</sequence>
<dbReference type="EMBL" id="CP043450">
    <property type="protein sequence ID" value="QEM10013.1"/>
    <property type="molecule type" value="Genomic_DNA"/>
</dbReference>
<evidence type="ECO:0000256" key="2">
    <source>
        <dbReference type="SAM" id="Phobius"/>
    </source>
</evidence>
<keyword evidence="2" id="KW-1133">Transmembrane helix</keyword>
<feature type="region of interest" description="Disordered" evidence="1">
    <location>
        <begin position="359"/>
        <end position="381"/>
    </location>
</feature>
<feature type="transmembrane region" description="Helical" evidence="2">
    <location>
        <begin position="197"/>
        <end position="218"/>
    </location>
</feature>
<dbReference type="OrthoDB" id="6286374at2"/>
<accession>A0A5C1HWW9</accession>
<proteinExistence type="predicted"/>
<keyword evidence="4" id="KW-1185">Reference proteome</keyword>
<name>A0A5C1HWW9_9SPHI</name>
<dbReference type="RefSeq" id="WP_146750025.1">
    <property type="nucleotide sequence ID" value="NZ_CP043450.1"/>
</dbReference>
<organism evidence="3 4">
    <name type="scientific">Mucilaginibacter rubeus</name>
    <dbReference type="NCBI Taxonomy" id="2027860"/>
    <lineage>
        <taxon>Bacteria</taxon>
        <taxon>Pseudomonadati</taxon>
        <taxon>Bacteroidota</taxon>
        <taxon>Sphingobacteriia</taxon>
        <taxon>Sphingobacteriales</taxon>
        <taxon>Sphingobacteriaceae</taxon>
        <taxon>Mucilaginibacter</taxon>
    </lineage>
</organism>
<dbReference type="KEGG" id="mrub:DEO27_008255"/>
<evidence type="ECO:0000256" key="1">
    <source>
        <dbReference type="SAM" id="MobiDB-lite"/>
    </source>
</evidence>
<reference evidence="3" key="1">
    <citation type="submission" date="2019-08" db="EMBL/GenBank/DDBJ databases">
        <title>Comparative genome analysis confer to the adaptation heavy metal polluted environment.</title>
        <authorList>
            <person name="Li Y."/>
        </authorList>
    </citation>
    <scope>NUCLEOTIDE SEQUENCE [LARGE SCALE GENOMIC DNA]</scope>
    <source>
        <strain evidence="3">P1</strain>
    </source>
</reference>
<gene>
    <name evidence="3" type="ORF">DEO27_008255</name>
</gene>
<keyword evidence="2" id="KW-0812">Transmembrane</keyword>
<evidence type="ECO:0000313" key="4">
    <source>
        <dbReference type="Proteomes" id="UP000251402"/>
    </source>
</evidence>
<dbReference type="Proteomes" id="UP000251402">
    <property type="component" value="Chromosome"/>
</dbReference>
<feature type="transmembrane region" description="Helical" evidence="2">
    <location>
        <begin position="328"/>
        <end position="345"/>
    </location>
</feature>